<comment type="caution">
    <text evidence="1">The sequence shown here is derived from an EMBL/GenBank/DDBJ whole genome shotgun (WGS) entry which is preliminary data.</text>
</comment>
<name>A0ACC2PUA4_9HYME</name>
<organism evidence="1 2">
    <name type="scientific">Eretmocerus hayati</name>
    <dbReference type="NCBI Taxonomy" id="131215"/>
    <lineage>
        <taxon>Eukaryota</taxon>
        <taxon>Metazoa</taxon>
        <taxon>Ecdysozoa</taxon>
        <taxon>Arthropoda</taxon>
        <taxon>Hexapoda</taxon>
        <taxon>Insecta</taxon>
        <taxon>Pterygota</taxon>
        <taxon>Neoptera</taxon>
        <taxon>Endopterygota</taxon>
        <taxon>Hymenoptera</taxon>
        <taxon>Apocrita</taxon>
        <taxon>Proctotrupomorpha</taxon>
        <taxon>Chalcidoidea</taxon>
        <taxon>Aphelinidae</taxon>
        <taxon>Aphelininae</taxon>
        <taxon>Eretmocerus</taxon>
    </lineage>
</organism>
<evidence type="ECO:0000313" key="1">
    <source>
        <dbReference type="EMBL" id="KAJ8685962.1"/>
    </source>
</evidence>
<evidence type="ECO:0000313" key="2">
    <source>
        <dbReference type="Proteomes" id="UP001239111"/>
    </source>
</evidence>
<sequence>MEEELKKCLYRWSLGDSMTSLLIQYLEFNDVMDRDSFRQLTDERISEMFPPESELKKHFLQKFRSGMIKRRRVEDSVDVSLEHPKSSSPPNATDQRGEQRSKNLSTLSQSSSTPQSFISSQRSRLSQTSSPPQSLSQSQTPKRSQLSPNTTPKICHGISPHYSEAITAYYTKDYSQAISACLAKDCSQTTRTYHAEDNSSTCAST</sequence>
<accession>A0ACC2PUA4</accession>
<dbReference type="EMBL" id="CM056741">
    <property type="protein sequence ID" value="KAJ8685962.1"/>
    <property type="molecule type" value="Genomic_DNA"/>
</dbReference>
<gene>
    <name evidence="1" type="ORF">QAD02_021755</name>
</gene>
<dbReference type="Proteomes" id="UP001239111">
    <property type="component" value="Chromosome 1"/>
</dbReference>
<keyword evidence="2" id="KW-1185">Reference proteome</keyword>
<reference evidence="1" key="1">
    <citation type="submission" date="2023-04" db="EMBL/GenBank/DDBJ databases">
        <title>A chromosome-level genome assembly of the parasitoid wasp Eretmocerus hayati.</title>
        <authorList>
            <person name="Zhong Y."/>
            <person name="Liu S."/>
            <person name="Liu Y."/>
        </authorList>
    </citation>
    <scope>NUCLEOTIDE SEQUENCE</scope>
    <source>
        <strain evidence="1">ZJU_SS_LIU_2023</strain>
    </source>
</reference>
<proteinExistence type="predicted"/>
<protein>
    <submittedName>
        <fullName evidence="1">Uncharacterized protein</fullName>
    </submittedName>
</protein>